<dbReference type="PROSITE" id="PS51257">
    <property type="entry name" value="PROKAR_LIPOPROTEIN"/>
    <property type="match status" value="1"/>
</dbReference>
<name>J3MXY6_ORYBR</name>
<dbReference type="AlphaFoldDB" id="J3MXY6"/>
<proteinExistence type="predicted"/>
<sequence length="118" mass="13394">MFNEDKQGEGIKFLSFSPTALFVYACRFFTCYEHEFDPKNSSKVAYKTSTHLAPAKSPNLVHHHLHIIIIAHIHSSTQKPLSSPVDCIPSSIHPIQDKSSKNPCHPFQNPAPHFLMNW</sequence>
<keyword evidence="2" id="KW-1185">Reference proteome</keyword>
<dbReference type="EnsemblPlants" id="OB09G18650.1">
    <property type="protein sequence ID" value="OB09G18650.1"/>
    <property type="gene ID" value="OB09G18650"/>
</dbReference>
<reference evidence="1" key="1">
    <citation type="journal article" date="2013" name="Nat. Commun.">
        <title>Whole-genome sequencing of Oryza brachyantha reveals mechanisms underlying Oryza genome evolution.</title>
        <authorList>
            <person name="Chen J."/>
            <person name="Huang Q."/>
            <person name="Gao D."/>
            <person name="Wang J."/>
            <person name="Lang Y."/>
            <person name="Liu T."/>
            <person name="Li B."/>
            <person name="Bai Z."/>
            <person name="Luis Goicoechea J."/>
            <person name="Liang C."/>
            <person name="Chen C."/>
            <person name="Zhang W."/>
            <person name="Sun S."/>
            <person name="Liao Y."/>
            <person name="Zhang X."/>
            <person name="Yang L."/>
            <person name="Song C."/>
            <person name="Wang M."/>
            <person name="Shi J."/>
            <person name="Liu G."/>
            <person name="Liu J."/>
            <person name="Zhou H."/>
            <person name="Zhou W."/>
            <person name="Yu Q."/>
            <person name="An N."/>
            <person name="Chen Y."/>
            <person name="Cai Q."/>
            <person name="Wang B."/>
            <person name="Liu B."/>
            <person name="Min J."/>
            <person name="Huang Y."/>
            <person name="Wu H."/>
            <person name="Li Z."/>
            <person name="Zhang Y."/>
            <person name="Yin Y."/>
            <person name="Song W."/>
            <person name="Jiang J."/>
            <person name="Jackson S.A."/>
            <person name="Wing R.A."/>
            <person name="Wang J."/>
            <person name="Chen M."/>
        </authorList>
    </citation>
    <scope>NUCLEOTIDE SEQUENCE [LARGE SCALE GENOMIC DNA]</scope>
    <source>
        <strain evidence="1">cv. IRGC 101232</strain>
    </source>
</reference>
<protein>
    <submittedName>
        <fullName evidence="1">Uncharacterized protein</fullName>
    </submittedName>
</protein>
<dbReference type="Gramene" id="OB09G18650.1">
    <property type="protein sequence ID" value="OB09G18650.1"/>
    <property type="gene ID" value="OB09G18650"/>
</dbReference>
<accession>J3MXY6</accession>
<organism evidence="1">
    <name type="scientific">Oryza brachyantha</name>
    <name type="common">malo sina</name>
    <dbReference type="NCBI Taxonomy" id="4533"/>
    <lineage>
        <taxon>Eukaryota</taxon>
        <taxon>Viridiplantae</taxon>
        <taxon>Streptophyta</taxon>
        <taxon>Embryophyta</taxon>
        <taxon>Tracheophyta</taxon>
        <taxon>Spermatophyta</taxon>
        <taxon>Magnoliopsida</taxon>
        <taxon>Liliopsida</taxon>
        <taxon>Poales</taxon>
        <taxon>Poaceae</taxon>
        <taxon>BOP clade</taxon>
        <taxon>Oryzoideae</taxon>
        <taxon>Oryzeae</taxon>
        <taxon>Oryzinae</taxon>
        <taxon>Oryza</taxon>
    </lineage>
</organism>
<dbReference type="Proteomes" id="UP000006038">
    <property type="component" value="Chromosome 9"/>
</dbReference>
<reference evidence="1" key="2">
    <citation type="submission" date="2013-04" db="UniProtKB">
        <authorList>
            <consortium name="EnsemblPlants"/>
        </authorList>
    </citation>
    <scope>IDENTIFICATION</scope>
</reference>
<evidence type="ECO:0000313" key="1">
    <source>
        <dbReference type="EnsemblPlants" id="OB09G18650.1"/>
    </source>
</evidence>
<dbReference type="HOGENOM" id="CLU_2076734_0_0_1"/>
<evidence type="ECO:0000313" key="2">
    <source>
        <dbReference type="Proteomes" id="UP000006038"/>
    </source>
</evidence>